<evidence type="ECO:0000256" key="1">
    <source>
        <dbReference type="SAM" id="MobiDB-lite"/>
    </source>
</evidence>
<dbReference type="EMBL" id="JACSDY010000002">
    <property type="protein sequence ID" value="KAF7435651.1"/>
    <property type="molecule type" value="Genomic_DNA"/>
</dbReference>
<reference evidence="2" key="1">
    <citation type="journal article" date="2020" name="G3 (Bethesda)">
        <title>High-Quality Assemblies for Three Invasive Social Wasps from the &lt;i&gt;Vespula&lt;/i&gt; Genus.</title>
        <authorList>
            <person name="Harrop T.W.R."/>
            <person name="Guhlin J."/>
            <person name="McLaughlin G.M."/>
            <person name="Permina E."/>
            <person name="Stockwell P."/>
            <person name="Gilligan J."/>
            <person name="Le Lec M.F."/>
            <person name="Gruber M.A.M."/>
            <person name="Quinn O."/>
            <person name="Lovegrove M."/>
            <person name="Duncan E.J."/>
            <person name="Remnant E.J."/>
            <person name="Van Eeckhoven J."/>
            <person name="Graham B."/>
            <person name="Knapp R.A."/>
            <person name="Langford K.W."/>
            <person name="Kronenberg Z."/>
            <person name="Press M.O."/>
            <person name="Eacker S.M."/>
            <person name="Wilson-Rankin E.E."/>
            <person name="Purcell J."/>
            <person name="Lester P.J."/>
            <person name="Dearden P.K."/>
        </authorList>
    </citation>
    <scope>NUCLEOTIDE SEQUENCE</scope>
    <source>
        <strain evidence="2">Volc-1</strain>
    </source>
</reference>
<proteinExistence type="predicted"/>
<gene>
    <name evidence="2" type="ORF">H0235_003842</name>
</gene>
<keyword evidence="3" id="KW-1185">Reference proteome</keyword>
<evidence type="ECO:0000313" key="3">
    <source>
        <dbReference type="Proteomes" id="UP000600918"/>
    </source>
</evidence>
<protein>
    <submittedName>
        <fullName evidence="2">Uncharacterized protein</fullName>
    </submittedName>
</protein>
<name>A0A834UFM0_VESPE</name>
<feature type="region of interest" description="Disordered" evidence="1">
    <location>
        <begin position="1"/>
        <end position="57"/>
    </location>
</feature>
<feature type="compositionally biased region" description="Acidic residues" evidence="1">
    <location>
        <begin position="28"/>
        <end position="56"/>
    </location>
</feature>
<dbReference type="AlphaFoldDB" id="A0A834UFM0"/>
<accession>A0A834UFM0</accession>
<comment type="caution">
    <text evidence="2">The sequence shown here is derived from an EMBL/GenBank/DDBJ whole genome shotgun (WGS) entry which is preliminary data.</text>
</comment>
<evidence type="ECO:0000313" key="2">
    <source>
        <dbReference type="EMBL" id="KAF7435651.1"/>
    </source>
</evidence>
<dbReference type="Proteomes" id="UP000600918">
    <property type="component" value="Unassembled WGS sequence"/>
</dbReference>
<organism evidence="2 3">
    <name type="scientific">Vespula pensylvanica</name>
    <name type="common">Western yellow jacket</name>
    <name type="synonym">Wasp</name>
    <dbReference type="NCBI Taxonomy" id="30213"/>
    <lineage>
        <taxon>Eukaryota</taxon>
        <taxon>Metazoa</taxon>
        <taxon>Ecdysozoa</taxon>
        <taxon>Arthropoda</taxon>
        <taxon>Hexapoda</taxon>
        <taxon>Insecta</taxon>
        <taxon>Pterygota</taxon>
        <taxon>Neoptera</taxon>
        <taxon>Endopterygota</taxon>
        <taxon>Hymenoptera</taxon>
        <taxon>Apocrita</taxon>
        <taxon>Aculeata</taxon>
        <taxon>Vespoidea</taxon>
        <taxon>Vespidae</taxon>
        <taxon>Vespinae</taxon>
        <taxon>Vespula</taxon>
    </lineage>
</organism>
<sequence length="79" mass="9001">MGTIKIENVGMNNDDTIQLEEEKRRMEDDEDEDNDNDNDNDDNDDNDDVGDGDDDNVTSYKIYGMSFVCIENMLTDVIA</sequence>